<dbReference type="SUPFAM" id="SSF55486">
    <property type="entry name" value="Metalloproteases ('zincins'), catalytic domain"/>
    <property type="match status" value="1"/>
</dbReference>
<dbReference type="Pfam" id="PF00200">
    <property type="entry name" value="Disintegrin"/>
    <property type="match status" value="1"/>
</dbReference>
<feature type="binding site" evidence="8">
    <location>
        <position position="335"/>
    </location>
    <ligand>
        <name>Zn(2+)</name>
        <dbReference type="ChEBI" id="CHEBI:29105"/>
        <note>catalytic</note>
    </ligand>
</feature>
<evidence type="ECO:0000259" key="11">
    <source>
        <dbReference type="PROSITE" id="PS50026"/>
    </source>
</evidence>
<dbReference type="Gene3D" id="2.60.120.260">
    <property type="entry name" value="Galactose-binding domain-like"/>
    <property type="match status" value="1"/>
</dbReference>
<feature type="compositionally biased region" description="Polar residues" evidence="9">
    <location>
        <begin position="695"/>
        <end position="714"/>
    </location>
</feature>
<dbReference type="SUPFAM" id="SSF57552">
    <property type="entry name" value="Blood coagulation inhibitor (disintegrin)"/>
    <property type="match status" value="1"/>
</dbReference>
<dbReference type="CDD" id="cd04269">
    <property type="entry name" value="ZnMc_adamalysin_II_like"/>
    <property type="match status" value="1"/>
</dbReference>
<feature type="disulfide bond" evidence="6">
    <location>
        <begin position="459"/>
        <end position="479"/>
    </location>
</feature>
<evidence type="ECO:0000256" key="5">
    <source>
        <dbReference type="ARBA" id="ARBA00023157"/>
    </source>
</evidence>
<feature type="compositionally biased region" description="Pro residues" evidence="9">
    <location>
        <begin position="785"/>
        <end position="809"/>
    </location>
</feature>
<keyword evidence="15" id="KW-0645">Protease</keyword>
<dbReference type="PROSITE" id="PS50026">
    <property type="entry name" value="EGF_3"/>
    <property type="match status" value="1"/>
</dbReference>
<evidence type="ECO:0000313" key="15">
    <source>
        <dbReference type="RefSeq" id="XP_030628316.1"/>
    </source>
</evidence>
<evidence type="ECO:0000256" key="6">
    <source>
        <dbReference type="PROSITE-ProRule" id="PRU00068"/>
    </source>
</evidence>
<dbReference type="PROSITE" id="PS00427">
    <property type="entry name" value="DISINTEGRIN_1"/>
    <property type="match status" value="1"/>
</dbReference>
<keyword evidence="15" id="KW-0378">Hydrolase</keyword>
<dbReference type="Pfam" id="PF08516">
    <property type="entry name" value="ADAM_CR"/>
    <property type="match status" value="1"/>
</dbReference>
<evidence type="ECO:0000256" key="7">
    <source>
        <dbReference type="PROSITE-ProRule" id="PRU00076"/>
    </source>
</evidence>
<gene>
    <name evidence="15" type="primary">adam8a</name>
</gene>
<dbReference type="SMART" id="SM00608">
    <property type="entry name" value="ACR"/>
    <property type="match status" value="1"/>
</dbReference>
<evidence type="ECO:0000256" key="3">
    <source>
        <dbReference type="ARBA" id="ARBA00022989"/>
    </source>
</evidence>
<dbReference type="PROSITE" id="PS50215">
    <property type="entry name" value="ADAM_MEPRO"/>
    <property type="match status" value="1"/>
</dbReference>
<dbReference type="GeneID" id="115810523"/>
<evidence type="ECO:0000256" key="10">
    <source>
        <dbReference type="SAM" id="Phobius"/>
    </source>
</evidence>
<feature type="region of interest" description="Disordered" evidence="9">
    <location>
        <begin position="694"/>
        <end position="718"/>
    </location>
</feature>
<keyword evidence="3 10" id="KW-1133">Transmembrane helix</keyword>
<keyword evidence="7" id="KW-0245">EGF-like domain</keyword>
<dbReference type="CTD" id="368917"/>
<name>A0A6J2VAV1_CHACN</name>
<evidence type="ECO:0000259" key="12">
    <source>
        <dbReference type="PROSITE" id="PS50214"/>
    </source>
</evidence>
<dbReference type="InterPro" id="IPR034027">
    <property type="entry name" value="Reprolysin_adamalysin"/>
</dbReference>
<protein>
    <submittedName>
        <fullName evidence="15">Disintegrin and metalloproteinase domain-containing protein 8a</fullName>
    </submittedName>
</protein>
<proteinExistence type="predicted"/>
<feature type="disulfide bond" evidence="7">
    <location>
        <begin position="616"/>
        <end position="626"/>
    </location>
</feature>
<reference evidence="15" key="1">
    <citation type="submission" date="2025-08" db="UniProtKB">
        <authorList>
            <consortium name="RefSeq"/>
        </authorList>
    </citation>
    <scope>IDENTIFICATION</scope>
</reference>
<dbReference type="RefSeq" id="XP_030628316.1">
    <property type="nucleotide sequence ID" value="XM_030772456.1"/>
</dbReference>
<dbReference type="InterPro" id="IPR024079">
    <property type="entry name" value="MetalloPept_cat_dom_sf"/>
</dbReference>
<evidence type="ECO:0000256" key="8">
    <source>
        <dbReference type="PROSITE-ProRule" id="PRU00276"/>
    </source>
</evidence>
<dbReference type="OrthoDB" id="5951731at2759"/>
<dbReference type="Gene3D" id="4.10.70.10">
    <property type="entry name" value="Disintegrin domain"/>
    <property type="match status" value="1"/>
</dbReference>
<dbReference type="InterPro" id="IPR001590">
    <property type="entry name" value="Peptidase_M12B"/>
</dbReference>
<dbReference type="GO" id="GO:0006508">
    <property type="term" value="P:proteolysis"/>
    <property type="evidence" value="ECO:0007669"/>
    <property type="project" value="InterPro"/>
</dbReference>
<dbReference type="PANTHER" id="PTHR11905">
    <property type="entry name" value="ADAM A DISINTEGRIN AND METALLOPROTEASE DOMAIN"/>
    <property type="match status" value="1"/>
</dbReference>
<feature type="domain" description="EGF-like" evidence="11">
    <location>
        <begin position="612"/>
        <end position="644"/>
    </location>
</feature>
<evidence type="ECO:0000313" key="14">
    <source>
        <dbReference type="Proteomes" id="UP000504632"/>
    </source>
</evidence>
<feature type="region of interest" description="Disordered" evidence="9">
    <location>
        <begin position="775"/>
        <end position="876"/>
    </location>
</feature>
<feature type="domain" description="Peptidase M12B" evidence="13">
    <location>
        <begin position="197"/>
        <end position="393"/>
    </location>
</feature>
<dbReference type="GO" id="GO:0050839">
    <property type="term" value="F:cell adhesion molecule binding"/>
    <property type="evidence" value="ECO:0007669"/>
    <property type="project" value="TreeGrafter"/>
</dbReference>
<dbReference type="GO" id="GO:0004222">
    <property type="term" value="F:metalloendopeptidase activity"/>
    <property type="evidence" value="ECO:0007669"/>
    <property type="project" value="InterPro"/>
</dbReference>
<evidence type="ECO:0000256" key="2">
    <source>
        <dbReference type="ARBA" id="ARBA00022692"/>
    </source>
</evidence>
<dbReference type="SMART" id="SM00050">
    <property type="entry name" value="DISIN"/>
    <property type="match status" value="1"/>
</dbReference>
<feature type="transmembrane region" description="Helical" evidence="10">
    <location>
        <begin position="656"/>
        <end position="681"/>
    </location>
</feature>
<dbReference type="PROSITE" id="PS01186">
    <property type="entry name" value="EGF_2"/>
    <property type="match status" value="1"/>
</dbReference>
<dbReference type="GO" id="GO:0002693">
    <property type="term" value="P:positive regulation of cellular extravasation"/>
    <property type="evidence" value="ECO:0007669"/>
    <property type="project" value="TreeGrafter"/>
</dbReference>
<dbReference type="InterPro" id="IPR006586">
    <property type="entry name" value="ADAM_Cys-rich"/>
</dbReference>
<comment type="subcellular location">
    <subcellularLocation>
        <location evidence="1">Membrane</location>
        <topology evidence="1">Single-pass type I membrane protein</topology>
    </subcellularLocation>
</comment>
<feature type="binding site" evidence="8">
    <location>
        <position position="341"/>
    </location>
    <ligand>
        <name>Zn(2+)</name>
        <dbReference type="ChEBI" id="CHEBI:29105"/>
        <note>catalytic</note>
    </ligand>
</feature>
<organism evidence="14 15">
    <name type="scientific">Chanos chanos</name>
    <name type="common">Milkfish</name>
    <name type="synonym">Mugil chanos</name>
    <dbReference type="NCBI Taxonomy" id="29144"/>
    <lineage>
        <taxon>Eukaryota</taxon>
        <taxon>Metazoa</taxon>
        <taxon>Chordata</taxon>
        <taxon>Craniata</taxon>
        <taxon>Vertebrata</taxon>
        <taxon>Euteleostomi</taxon>
        <taxon>Actinopterygii</taxon>
        <taxon>Neopterygii</taxon>
        <taxon>Teleostei</taxon>
        <taxon>Ostariophysi</taxon>
        <taxon>Gonorynchiformes</taxon>
        <taxon>Chanidae</taxon>
        <taxon>Chanos</taxon>
    </lineage>
</organism>
<dbReference type="GO" id="GO:0022407">
    <property type="term" value="P:regulation of cell-cell adhesion"/>
    <property type="evidence" value="ECO:0007669"/>
    <property type="project" value="TreeGrafter"/>
</dbReference>
<dbReference type="GO" id="GO:0046872">
    <property type="term" value="F:metal ion binding"/>
    <property type="evidence" value="ECO:0007669"/>
    <property type="project" value="UniProtKB-KW"/>
</dbReference>
<keyword evidence="8" id="KW-0862">Zinc</keyword>
<feature type="domain" description="Disintegrin" evidence="12">
    <location>
        <begin position="401"/>
        <end position="487"/>
    </location>
</feature>
<feature type="active site" evidence="8">
    <location>
        <position position="332"/>
    </location>
</feature>
<dbReference type="GO" id="GO:0006954">
    <property type="term" value="P:inflammatory response"/>
    <property type="evidence" value="ECO:0007669"/>
    <property type="project" value="TreeGrafter"/>
</dbReference>
<dbReference type="FunCoup" id="A0A6J2VAV1">
    <property type="interactions" value="115"/>
</dbReference>
<dbReference type="PROSITE" id="PS50214">
    <property type="entry name" value="DISINTEGRIN_2"/>
    <property type="match status" value="1"/>
</dbReference>
<dbReference type="FunFam" id="4.10.70.10:FF:000001">
    <property type="entry name" value="Disintegrin and metalloproteinase domain-containing protein 22"/>
    <property type="match status" value="1"/>
</dbReference>
<keyword evidence="2 10" id="KW-0812">Transmembrane</keyword>
<keyword evidence="5 7" id="KW-1015">Disulfide bond</keyword>
<evidence type="ECO:0000256" key="4">
    <source>
        <dbReference type="ARBA" id="ARBA00023136"/>
    </source>
</evidence>
<evidence type="ECO:0000256" key="1">
    <source>
        <dbReference type="ARBA" id="ARBA00004479"/>
    </source>
</evidence>
<dbReference type="InParanoid" id="A0A6J2VAV1"/>
<feature type="binding site" evidence="8">
    <location>
        <position position="331"/>
    </location>
    <ligand>
        <name>Zn(2+)</name>
        <dbReference type="ChEBI" id="CHEBI:29105"/>
        <note>catalytic</note>
    </ligand>
</feature>
<keyword evidence="4 10" id="KW-0472">Membrane</keyword>
<dbReference type="InterPro" id="IPR001762">
    <property type="entry name" value="Disintegrin_dom"/>
</dbReference>
<dbReference type="InterPro" id="IPR018358">
    <property type="entry name" value="Disintegrin_CS"/>
</dbReference>
<keyword evidence="15" id="KW-0482">Metalloprotease</keyword>
<keyword evidence="8" id="KW-0479">Metal-binding</keyword>
<feature type="disulfide bond" evidence="7">
    <location>
        <begin position="634"/>
        <end position="643"/>
    </location>
</feature>
<evidence type="ECO:0000256" key="9">
    <source>
        <dbReference type="SAM" id="MobiDB-lite"/>
    </source>
</evidence>
<dbReference type="GO" id="GO:0051044">
    <property type="term" value="P:positive regulation of membrane protein ectodomain proteolysis"/>
    <property type="evidence" value="ECO:0007669"/>
    <property type="project" value="TreeGrafter"/>
</dbReference>
<dbReference type="InterPro" id="IPR036436">
    <property type="entry name" value="Disintegrin_dom_sf"/>
</dbReference>
<dbReference type="AlphaFoldDB" id="A0A6J2VAV1"/>
<dbReference type="InterPro" id="IPR000742">
    <property type="entry name" value="EGF"/>
</dbReference>
<dbReference type="FunFam" id="3.40.390.10:FF:000002">
    <property type="entry name" value="Disintegrin and metalloproteinase domain-containing protein 22"/>
    <property type="match status" value="1"/>
</dbReference>
<dbReference type="PRINTS" id="PR00289">
    <property type="entry name" value="DISINTEGRIN"/>
</dbReference>
<feature type="compositionally biased region" description="Basic and acidic residues" evidence="9">
    <location>
        <begin position="858"/>
        <end position="876"/>
    </location>
</feature>
<dbReference type="PANTHER" id="PTHR11905:SF20">
    <property type="entry name" value="DISINTEGRIN AND METALLOPROTEINASE DOMAIN-CONTAINING PROTEIN 8"/>
    <property type="match status" value="1"/>
</dbReference>
<keyword evidence="14" id="KW-1185">Reference proteome</keyword>
<sequence length="876" mass="95860">MPTVTLASGTHIPAMFYAGGIPTLPHVMRHDVVRLQKLNDRLKRSTTSPKAHPEKLEYALFVEEKNLTLCLERNRGLLGRQYTLTYDIDSETQVTESPDYQDHCYYHGHIRDMKDSGISVSLCSGMRGILRAEKKVYLIEPLEGSLDGDHAIYQPEHLRRKRTVSGYGNDIVYDFNPKLAALLKPSTKYQIAPGAQRVVEMVMVVDKKEHQRLGSVRNVETRMLEIANHVDKLYRPLNFRVMLVGLEVWSQGDRVLVNSQPNITLDRFLDWRQNNLLKRKKHDNAQFVTDVDFEGSTVGLASMNSMCSARSGAVNQDHNRNPVVVAVTIAHEMGHNLGMSHDSEDCVCPTAQRSCVMGESISFVHPEAFSSCSQKALKNFLEEYNAVCLLDVPSTDELYGGPVCGNAFVEKGEECDCGTVEECTNPCCNATSCRLTEGSQCAHGECCHECQLKQTGSLCRKNAHDCDLAEFCTGGSAHCPPDSYKMNGLPCKSNQGYCYNGQCPTHKEHCRTLWGPDAEVADEACFDQINCVTRHYAKCAPQKCGKIFCSGGTEFPITREKIVRTITPGGKTCNVAVDSSGTGDLGMVPTGTKCGTNQVCYNSICQDLQIYGTQNCSAKCHSHGVCNHKRQCHCDPGWAPPHCSVRLSDSPSGQNAVIVGVTVAMSILILLVLVIGGTVYCRKRRGTLPAKSFQEVHSTSGQSNPAFQSGSTVGSPRCRPVSISKPTLVESSATQACHSLIVVAAPSRPAPPTVKPSMSPLATGGRVHHLNQTKSLIQPSKLLPPSRPLPPLTSKPGHKPPVPPLPPAKPRGLQSAWPPVRLPQSSVRTEACTETPYTVQIIEPGPPESPRAQITESLNHREPESLKARITESPNH</sequence>
<dbReference type="InterPro" id="IPR002870">
    <property type="entry name" value="Peptidase_M12B_N"/>
</dbReference>
<comment type="caution">
    <text evidence="7">Lacks conserved residue(s) required for the propagation of feature annotation.</text>
</comment>
<dbReference type="Pfam" id="PF01562">
    <property type="entry name" value="Pep_M12B_propep"/>
    <property type="match status" value="1"/>
</dbReference>
<evidence type="ECO:0000259" key="13">
    <source>
        <dbReference type="PROSITE" id="PS50215"/>
    </source>
</evidence>
<dbReference type="GO" id="GO:0016020">
    <property type="term" value="C:membrane"/>
    <property type="evidence" value="ECO:0007669"/>
    <property type="project" value="UniProtKB-SubCell"/>
</dbReference>
<dbReference type="Proteomes" id="UP000504632">
    <property type="component" value="Chromosome 4"/>
</dbReference>
<accession>A0A6J2VAV1</accession>
<dbReference type="Gene3D" id="3.40.390.10">
    <property type="entry name" value="Collagenase (Catalytic Domain)"/>
    <property type="match status" value="1"/>
</dbReference>
<dbReference type="Pfam" id="PF01421">
    <property type="entry name" value="Reprolysin"/>
    <property type="match status" value="1"/>
</dbReference>